<proteinExistence type="predicted"/>
<dbReference type="Proteomes" id="UP000823775">
    <property type="component" value="Unassembled WGS sequence"/>
</dbReference>
<sequence>MLLVMIKQMELLTNYMKSFHARCNQDNHHYDYVYYGNQGWTNARSVDTSNKGSNESIPPHTESSIEVLLKKVLVTEEGVQDLRSKLLDLTTTLKSHHVIIQQLEEWMNELASQMAAQTTENNTNPMQDNIENDIFEWEIEEEADG</sequence>
<dbReference type="EMBL" id="JACEIK010010555">
    <property type="protein sequence ID" value="MCE3215244.1"/>
    <property type="molecule type" value="Genomic_DNA"/>
</dbReference>
<comment type="caution">
    <text evidence="1">The sequence shown here is derived from an EMBL/GenBank/DDBJ whole genome shotgun (WGS) entry which is preliminary data.</text>
</comment>
<name>A0ABS8WUG5_DATST</name>
<evidence type="ECO:0000313" key="1">
    <source>
        <dbReference type="EMBL" id="MCE3215244.1"/>
    </source>
</evidence>
<reference evidence="1 2" key="1">
    <citation type="journal article" date="2021" name="BMC Genomics">
        <title>Datura genome reveals duplications of psychoactive alkaloid biosynthetic genes and high mutation rate following tissue culture.</title>
        <authorList>
            <person name="Rajewski A."/>
            <person name="Carter-House D."/>
            <person name="Stajich J."/>
            <person name="Litt A."/>
        </authorList>
    </citation>
    <scope>NUCLEOTIDE SEQUENCE [LARGE SCALE GENOMIC DNA]</scope>
    <source>
        <strain evidence="1">AR-01</strain>
    </source>
</reference>
<protein>
    <submittedName>
        <fullName evidence="1">Uncharacterized protein</fullName>
    </submittedName>
</protein>
<keyword evidence="2" id="KW-1185">Reference proteome</keyword>
<gene>
    <name evidence="1" type="ORF">HAX54_001436</name>
</gene>
<evidence type="ECO:0000313" key="2">
    <source>
        <dbReference type="Proteomes" id="UP000823775"/>
    </source>
</evidence>
<organism evidence="1 2">
    <name type="scientific">Datura stramonium</name>
    <name type="common">Jimsonweed</name>
    <name type="synonym">Common thornapple</name>
    <dbReference type="NCBI Taxonomy" id="4076"/>
    <lineage>
        <taxon>Eukaryota</taxon>
        <taxon>Viridiplantae</taxon>
        <taxon>Streptophyta</taxon>
        <taxon>Embryophyta</taxon>
        <taxon>Tracheophyta</taxon>
        <taxon>Spermatophyta</taxon>
        <taxon>Magnoliopsida</taxon>
        <taxon>eudicotyledons</taxon>
        <taxon>Gunneridae</taxon>
        <taxon>Pentapetalae</taxon>
        <taxon>asterids</taxon>
        <taxon>lamiids</taxon>
        <taxon>Solanales</taxon>
        <taxon>Solanaceae</taxon>
        <taxon>Solanoideae</taxon>
        <taxon>Datureae</taxon>
        <taxon>Datura</taxon>
    </lineage>
</organism>
<accession>A0ABS8WUG5</accession>